<feature type="region of interest" description="Disordered" evidence="1">
    <location>
        <begin position="77"/>
        <end position="97"/>
    </location>
</feature>
<gene>
    <name evidence="2" type="ORF">EPR50_G00086620</name>
</gene>
<evidence type="ECO:0000313" key="3">
    <source>
        <dbReference type="Proteomes" id="UP000295070"/>
    </source>
</evidence>
<sequence length="97" mass="11463">MQSANMDACTRRDNHLVRIRNPEILQEIYRDDNESTESWHSSWDQRTASPLRARRGQGLRDLCFTDLQLGCFTHQHPLRTGRRQPQDDPTHCFTVNR</sequence>
<organism evidence="2 3">
    <name type="scientific">Perca flavescens</name>
    <name type="common">American yellow perch</name>
    <name type="synonym">Morone flavescens</name>
    <dbReference type="NCBI Taxonomy" id="8167"/>
    <lineage>
        <taxon>Eukaryota</taxon>
        <taxon>Metazoa</taxon>
        <taxon>Chordata</taxon>
        <taxon>Craniata</taxon>
        <taxon>Vertebrata</taxon>
        <taxon>Euteleostomi</taxon>
        <taxon>Actinopterygii</taxon>
        <taxon>Neopterygii</taxon>
        <taxon>Teleostei</taxon>
        <taxon>Neoteleostei</taxon>
        <taxon>Acanthomorphata</taxon>
        <taxon>Eupercaria</taxon>
        <taxon>Perciformes</taxon>
        <taxon>Percoidei</taxon>
        <taxon>Percidae</taxon>
        <taxon>Percinae</taxon>
        <taxon>Perca</taxon>
    </lineage>
</organism>
<dbReference type="AlphaFoldDB" id="A0A484D2E2"/>
<accession>A0A484D2E2</accession>
<proteinExistence type="predicted"/>
<evidence type="ECO:0000256" key="1">
    <source>
        <dbReference type="SAM" id="MobiDB-lite"/>
    </source>
</evidence>
<name>A0A484D2E2_PERFV</name>
<keyword evidence="3" id="KW-1185">Reference proteome</keyword>
<comment type="caution">
    <text evidence="2">The sequence shown here is derived from an EMBL/GenBank/DDBJ whole genome shotgun (WGS) entry which is preliminary data.</text>
</comment>
<reference evidence="2 3" key="1">
    <citation type="submission" date="2019-01" db="EMBL/GenBank/DDBJ databases">
        <title>A chromosome-scale genome assembly of the yellow perch, Perca flavescens.</title>
        <authorList>
            <person name="Feron R."/>
            <person name="Morvezen R."/>
            <person name="Bestin A."/>
            <person name="Haffray P."/>
            <person name="Klopp C."/>
            <person name="Zahm M."/>
            <person name="Cabau C."/>
            <person name="Roques C."/>
            <person name="Donnadieu C."/>
            <person name="Bouchez O."/>
            <person name="Christie M."/>
            <person name="Larson W."/>
            <person name="Guiguen Y."/>
        </authorList>
    </citation>
    <scope>NUCLEOTIDE SEQUENCE [LARGE SCALE GENOMIC DNA]</scope>
    <source>
        <strain evidence="2">YP-PL-M2</strain>
        <tissue evidence="2">Blood</tissue>
    </source>
</reference>
<dbReference type="EMBL" id="SCKG01000008">
    <property type="protein sequence ID" value="TDH09423.1"/>
    <property type="molecule type" value="Genomic_DNA"/>
</dbReference>
<evidence type="ECO:0000313" key="2">
    <source>
        <dbReference type="EMBL" id="TDH09423.1"/>
    </source>
</evidence>
<protein>
    <submittedName>
        <fullName evidence="2">Uncharacterized protein</fullName>
    </submittedName>
</protein>
<dbReference type="Proteomes" id="UP000295070">
    <property type="component" value="Chromosome 8"/>
</dbReference>